<dbReference type="PIRSF" id="PIRSF037238">
    <property type="entry name" value="Carboxypeptidase_G2"/>
    <property type="match status" value="1"/>
</dbReference>
<protein>
    <submittedName>
        <fullName evidence="7">Peptidase M20</fullName>
    </submittedName>
</protein>
<evidence type="ECO:0000256" key="4">
    <source>
        <dbReference type="ARBA" id="ARBA00022833"/>
    </source>
</evidence>
<gene>
    <name evidence="7" type="ORF">GCM10011585_06870</name>
</gene>
<proteinExistence type="predicted"/>
<dbReference type="CDD" id="cd03885">
    <property type="entry name" value="M20_CPDG2"/>
    <property type="match status" value="1"/>
</dbReference>
<dbReference type="PANTHER" id="PTHR43808:SF9">
    <property type="entry name" value="BLL0789 PROTEIN"/>
    <property type="match status" value="1"/>
</dbReference>
<evidence type="ECO:0000313" key="7">
    <source>
        <dbReference type="EMBL" id="GGG67590.1"/>
    </source>
</evidence>
<dbReference type="InterPro" id="IPR050072">
    <property type="entry name" value="Peptidase_M20A"/>
</dbReference>
<reference evidence="7" key="2">
    <citation type="submission" date="2020-09" db="EMBL/GenBank/DDBJ databases">
        <authorList>
            <person name="Sun Q."/>
            <person name="Zhou Y."/>
        </authorList>
    </citation>
    <scope>NUCLEOTIDE SEQUENCE</scope>
    <source>
        <strain evidence="7">CGMCC 1.12997</strain>
    </source>
</reference>
<dbReference type="SUPFAM" id="SSF53187">
    <property type="entry name" value="Zn-dependent exopeptidases"/>
    <property type="match status" value="1"/>
</dbReference>
<name>A0A917LYQ3_9BACT</name>
<evidence type="ECO:0000256" key="1">
    <source>
        <dbReference type="ARBA" id="ARBA00001947"/>
    </source>
</evidence>
<dbReference type="PANTHER" id="PTHR43808">
    <property type="entry name" value="ACETYLORNITHINE DEACETYLASE"/>
    <property type="match status" value="1"/>
</dbReference>
<dbReference type="InterPro" id="IPR011650">
    <property type="entry name" value="Peptidase_M20_dimer"/>
</dbReference>
<feature type="active site" description="Proton acceptor" evidence="5">
    <location>
        <position position="147"/>
    </location>
</feature>
<feature type="domain" description="Peptidase M20 dimerisation" evidence="6">
    <location>
        <begin position="181"/>
        <end position="274"/>
    </location>
</feature>
<evidence type="ECO:0000256" key="2">
    <source>
        <dbReference type="ARBA" id="ARBA00022723"/>
    </source>
</evidence>
<dbReference type="Proteomes" id="UP000647241">
    <property type="component" value="Unassembled WGS sequence"/>
</dbReference>
<organism evidence="7 8">
    <name type="scientific">Edaphobacter dinghuensis</name>
    <dbReference type="NCBI Taxonomy" id="1560005"/>
    <lineage>
        <taxon>Bacteria</taxon>
        <taxon>Pseudomonadati</taxon>
        <taxon>Acidobacteriota</taxon>
        <taxon>Terriglobia</taxon>
        <taxon>Terriglobales</taxon>
        <taxon>Acidobacteriaceae</taxon>
        <taxon>Edaphobacter</taxon>
    </lineage>
</organism>
<dbReference type="InterPro" id="IPR036264">
    <property type="entry name" value="Bact_exopeptidase_dim_dom"/>
</dbReference>
<feature type="active site" evidence="5">
    <location>
        <position position="88"/>
    </location>
</feature>
<reference evidence="7" key="1">
    <citation type="journal article" date="2014" name="Int. J. Syst. Evol. Microbiol.">
        <title>Complete genome sequence of Corynebacterium casei LMG S-19264T (=DSM 44701T), isolated from a smear-ripened cheese.</title>
        <authorList>
            <consortium name="US DOE Joint Genome Institute (JGI-PGF)"/>
            <person name="Walter F."/>
            <person name="Albersmeier A."/>
            <person name="Kalinowski J."/>
            <person name="Ruckert C."/>
        </authorList>
    </citation>
    <scope>NUCLEOTIDE SEQUENCE</scope>
    <source>
        <strain evidence="7">CGMCC 1.12997</strain>
    </source>
</reference>
<dbReference type="GO" id="GO:0046872">
    <property type="term" value="F:metal ion binding"/>
    <property type="evidence" value="ECO:0007669"/>
    <property type="project" value="UniProtKB-KW"/>
</dbReference>
<keyword evidence="2" id="KW-0479">Metal-binding</keyword>
<comment type="cofactor">
    <cofactor evidence="1">
        <name>Zn(2+)</name>
        <dbReference type="ChEBI" id="CHEBI:29105"/>
    </cofactor>
</comment>
<dbReference type="InterPro" id="IPR017150">
    <property type="entry name" value="Pept_M20_glutamate_carboxypep"/>
</dbReference>
<keyword evidence="3" id="KW-0378">Hydrolase</keyword>
<dbReference type="RefSeq" id="WP_188552722.1">
    <property type="nucleotide sequence ID" value="NZ_BMGT01000001.1"/>
</dbReference>
<evidence type="ECO:0000259" key="6">
    <source>
        <dbReference type="Pfam" id="PF07687"/>
    </source>
</evidence>
<sequence length="378" mass="40311">MNPKAVLVCAEARSEWICTSLRDLVRQESPSEDPAAVNAAVSLVEAHARALGGRIKRHRQKKFGDVLELRFGPTRSPRKPLLLLGHLDTVWPMGTLKSMPWREAGGRLYGPGVLDMKAGVIMALAAVDILRELKLSRPVILLLNSDEEVGSDVSRPITEKLARECSAVFVLEPAQGLAYKTARKGVGQYNVQVTGVAAHSGVDFERGHSAILELAKLIQTISGFTDLARSRTVNCGVISGGTRSNVIAQTATVEVDVRIAKAGDAPRVEKLFRSLKPSDPHCKLRITGGLNRPPMERKPGTIALFKQARKLAAELGFDLPEASTGGGSDGNFTAALGISTLDGMGAIGEGAHAAHEHVITEHLVPRTALLAAMLATAN</sequence>
<dbReference type="Pfam" id="PF01546">
    <property type="entry name" value="Peptidase_M20"/>
    <property type="match status" value="1"/>
</dbReference>
<dbReference type="InterPro" id="IPR001261">
    <property type="entry name" value="ArgE/DapE_CS"/>
</dbReference>
<dbReference type="AlphaFoldDB" id="A0A917LYQ3"/>
<accession>A0A917LYQ3</accession>
<dbReference type="InterPro" id="IPR002933">
    <property type="entry name" value="Peptidase_M20"/>
</dbReference>
<keyword evidence="8" id="KW-1185">Reference proteome</keyword>
<dbReference type="EMBL" id="BMGT01000001">
    <property type="protein sequence ID" value="GGG67590.1"/>
    <property type="molecule type" value="Genomic_DNA"/>
</dbReference>
<evidence type="ECO:0000256" key="5">
    <source>
        <dbReference type="PIRSR" id="PIRSR037238-1"/>
    </source>
</evidence>
<dbReference type="Gene3D" id="3.40.630.10">
    <property type="entry name" value="Zn peptidases"/>
    <property type="match status" value="1"/>
</dbReference>
<dbReference type="SUPFAM" id="SSF55031">
    <property type="entry name" value="Bacterial exopeptidase dimerisation domain"/>
    <property type="match status" value="1"/>
</dbReference>
<keyword evidence="4" id="KW-0862">Zinc</keyword>
<evidence type="ECO:0000313" key="8">
    <source>
        <dbReference type="Proteomes" id="UP000647241"/>
    </source>
</evidence>
<comment type="caution">
    <text evidence="7">The sequence shown here is derived from an EMBL/GenBank/DDBJ whole genome shotgun (WGS) entry which is preliminary data.</text>
</comment>
<dbReference type="Pfam" id="PF07687">
    <property type="entry name" value="M20_dimer"/>
    <property type="match status" value="1"/>
</dbReference>
<dbReference type="Gene3D" id="3.30.70.360">
    <property type="match status" value="1"/>
</dbReference>
<evidence type="ECO:0000256" key="3">
    <source>
        <dbReference type="ARBA" id="ARBA00022801"/>
    </source>
</evidence>
<dbReference type="PROSITE" id="PS00758">
    <property type="entry name" value="ARGE_DAPE_CPG2_1"/>
    <property type="match status" value="1"/>
</dbReference>
<dbReference type="GO" id="GO:0016787">
    <property type="term" value="F:hydrolase activity"/>
    <property type="evidence" value="ECO:0007669"/>
    <property type="project" value="UniProtKB-KW"/>
</dbReference>